<dbReference type="Gene3D" id="1.25.40.20">
    <property type="entry name" value="Ankyrin repeat-containing domain"/>
    <property type="match status" value="1"/>
</dbReference>
<dbReference type="InterPro" id="IPR036770">
    <property type="entry name" value="Ankyrin_rpt-contain_sf"/>
</dbReference>
<evidence type="ECO:0000256" key="1">
    <source>
        <dbReference type="SAM" id="MobiDB-lite"/>
    </source>
</evidence>
<proteinExistence type="predicted"/>
<organism evidence="2 3">
    <name type="scientific">Endozoicomonas elysicola</name>
    <dbReference type="NCBI Taxonomy" id="305900"/>
    <lineage>
        <taxon>Bacteria</taxon>
        <taxon>Pseudomonadati</taxon>
        <taxon>Pseudomonadota</taxon>
        <taxon>Gammaproteobacteria</taxon>
        <taxon>Oceanospirillales</taxon>
        <taxon>Endozoicomonadaceae</taxon>
        <taxon>Endozoicomonas</taxon>
    </lineage>
</organism>
<reference evidence="2 3" key="1">
    <citation type="submission" date="2014-06" db="EMBL/GenBank/DDBJ databases">
        <title>Whole Genome Sequences of Three Symbiotic Endozoicomonas Bacteria.</title>
        <authorList>
            <person name="Neave M.J."/>
            <person name="Apprill A."/>
            <person name="Voolstra C.R."/>
        </authorList>
    </citation>
    <scope>NUCLEOTIDE SEQUENCE [LARGE SCALE GENOMIC DNA]</scope>
    <source>
        <strain evidence="2 3">DSM 22380</strain>
    </source>
</reference>
<gene>
    <name evidence="2" type="ORF">GV64_17950</name>
</gene>
<feature type="compositionally biased region" description="Basic and acidic residues" evidence="1">
    <location>
        <begin position="365"/>
        <end position="386"/>
    </location>
</feature>
<keyword evidence="3" id="KW-1185">Reference proteome</keyword>
<accession>A0A081KDY5</accession>
<sequence>MKPSAPSLCIALNGIIQEASEQLSEQEAVLGARKVCTLLLSHATPLTLGDIGHNLGGRAIHNLPLLKRYIDTATARNWVFSFQKPKESIVFEPTHHLKLIEACVAGKLDEVKRYEEGIHDFNYWLNSINEIHQKNEICPLIAAIESGNKEVVAHVKCQGAIFPPRPGQRNARSNILHYLAKTNYIRTACSVLFEKPELLHKKNKKKKTPLDIAISLDNKPMVRLFENKLDPLKKAAPNRCTTATKPALTERQETVKIVSRATLSFPKEMTVEEVILSDSETEYLDSETEHSESGGNNDLMNELKDLECCSHTGLEEFDCFSELDCEETTEIDQSLTSSNTAPLFKFTTEFDELENFAEPTTTQVKQHENFDDTHDSEEPSGSKRLLDNTYTEETCNDATGGKTIISEGSRQIPSPLTTPPEIKEHSSTTRPKLRLKDFARKCHPASDSERTLGVRNHFHDHILEAISNQPPPIISTQPRPTPHNNTFPVIIVGSTSFEQYVYFHWGPHPLELLKDLLLPEGINKELLQIILTPRDIDLSVKKGFLMEEITHTASKWIKKARSDYKPELGKTRIEKGDESTENNIIIRRVLLLKDKPHPRKEDIVYAVDLSQSNDVQDYNELEIRKNLLIQGIDKIIQSELKFTQRPSGMEERALKAIARLYLLGALETVHPKLNQPTRRLLAVALREIPYHDAVFHQFAQSLEDSPLYVF</sequence>
<evidence type="ECO:0000313" key="2">
    <source>
        <dbReference type="EMBL" id="KEI72361.1"/>
    </source>
</evidence>
<dbReference type="RefSeq" id="WP_020583717.1">
    <property type="nucleotide sequence ID" value="NZ_JOJP01000001.1"/>
</dbReference>
<comment type="caution">
    <text evidence="2">The sequence shown here is derived from an EMBL/GenBank/DDBJ whole genome shotgun (WGS) entry which is preliminary data.</text>
</comment>
<dbReference type="Proteomes" id="UP000027997">
    <property type="component" value="Unassembled WGS sequence"/>
</dbReference>
<name>A0A081KDY5_9GAMM</name>
<dbReference type="SUPFAM" id="SSF48403">
    <property type="entry name" value="Ankyrin repeat"/>
    <property type="match status" value="1"/>
</dbReference>
<dbReference type="AlphaFoldDB" id="A0A081KDY5"/>
<dbReference type="STRING" id="305900.GV64_17950"/>
<dbReference type="EMBL" id="JOJP01000001">
    <property type="protein sequence ID" value="KEI72361.1"/>
    <property type="molecule type" value="Genomic_DNA"/>
</dbReference>
<protein>
    <submittedName>
        <fullName evidence="2">Uncharacterized protein</fullName>
    </submittedName>
</protein>
<evidence type="ECO:0000313" key="3">
    <source>
        <dbReference type="Proteomes" id="UP000027997"/>
    </source>
</evidence>
<feature type="compositionally biased region" description="Polar residues" evidence="1">
    <location>
        <begin position="388"/>
        <end position="397"/>
    </location>
</feature>
<feature type="region of interest" description="Disordered" evidence="1">
    <location>
        <begin position="361"/>
        <end position="430"/>
    </location>
</feature>
<feature type="compositionally biased region" description="Polar residues" evidence="1">
    <location>
        <begin position="406"/>
        <end position="415"/>
    </location>
</feature>